<dbReference type="Proteomes" id="UP000003560">
    <property type="component" value="Unassembled WGS sequence"/>
</dbReference>
<comment type="caution">
    <text evidence="1">The sequence shown here is derived from an EMBL/GenBank/DDBJ whole genome shotgun (WGS) entry which is preliminary data.</text>
</comment>
<reference evidence="1 2" key="1">
    <citation type="submission" date="2008-10" db="EMBL/GenBank/DDBJ databases">
        <title>Draft genome sequence of Collinsella stercoris (DSM 13279).</title>
        <authorList>
            <person name="Sudarsanam P."/>
            <person name="Ley R."/>
            <person name="Guruge J."/>
            <person name="Turnbaugh P.J."/>
            <person name="Mahowald M."/>
            <person name="Liep D."/>
            <person name="Gordon J."/>
        </authorList>
    </citation>
    <scope>NUCLEOTIDE SEQUENCE [LARGE SCALE GENOMIC DNA]</scope>
    <source>
        <strain evidence="1 2">DSM 13279</strain>
    </source>
</reference>
<evidence type="ECO:0000313" key="2">
    <source>
        <dbReference type="Proteomes" id="UP000003560"/>
    </source>
</evidence>
<evidence type="ECO:0000313" key="1">
    <source>
        <dbReference type="EMBL" id="EEA91120.1"/>
    </source>
</evidence>
<organism evidence="1 2">
    <name type="scientific">Collinsella stercoris DSM 13279</name>
    <dbReference type="NCBI Taxonomy" id="445975"/>
    <lineage>
        <taxon>Bacteria</taxon>
        <taxon>Bacillati</taxon>
        <taxon>Actinomycetota</taxon>
        <taxon>Coriobacteriia</taxon>
        <taxon>Coriobacteriales</taxon>
        <taxon>Coriobacteriaceae</taxon>
        <taxon>Collinsella</taxon>
    </lineage>
</organism>
<dbReference type="STRING" id="445975.COLSTE_00678"/>
<protein>
    <submittedName>
        <fullName evidence="1">Uncharacterized protein</fullName>
    </submittedName>
</protein>
<reference evidence="1 2" key="2">
    <citation type="submission" date="2008-10" db="EMBL/GenBank/DDBJ databases">
        <authorList>
            <person name="Fulton L."/>
            <person name="Clifton S."/>
            <person name="Fulton B."/>
            <person name="Xu J."/>
            <person name="Minx P."/>
            <person name="Pepin K.H."/>
            <person name="Johnson M."/>
            <person name="Thiruvilangam P."/>
            <person name="Bhonagiri V."/>
            <person name="Nash W.E."/>
            <person name="Mardis E.R."/>
            <person name="Wilson R.K."/>
        </authorList>
    </citation>
    <scope>NUCLEOTIDE SEQUENCE [LARGE SCALE GENOMIC DNA]</scope>
    <source>
        <strain evidence="1 2">DSM 13279</strain>
    </source>
</reference>
<keyword evidence="2" id="KW-1185">Reference proteome</keyword>
<name>B6G9D7_9ACTN</name>
<gene>
    <name evidence="1" type="ORF">COLSTE_00678</name>
</gene>
<proteinExistence type="predicted"/>
<accession>B6G9D7</accession>
<dbReference type="AlphaFoldDB" id="B6G9D7"/>
<dbReference type="HOGENOM" id="CLU_2715432_0_0_11"/>
<sequence length="72" mass="7575">MLLLHRVEEGHVRVPLFVCLGPGLGRIIPGSDSPAQDGEPTGLSFACGARAGRCGPGRARIDKDDLPDLRLA</sequence>
<dbReference type="EMBL" id="ABXJ01000036">
    <property type="protein sequence ID" value="EEA91120.1"/>
    <property type="molecule type" value="Genomic_DNA"/>
</dbReference>